<reference evidence="1 2" key="2">
    <citation type="journal article" date="2012" name="Eukaryot. Cell">
        <title>Genome update of Botrytis cinerea strains B05.10 and T4.</title>
        <authorList>
            <person name="Staats M."/>
            <person name="van Kan J.A."/>
        </authorList>
    </citation>
    <scope>NUCLEOTIDE SEQUENCE [LARGE SCALE GENOMIC DNA]</scope>
    <source>
        <strain evidence="1 2">B05.10</strain>
    </source>
</reference>
<protein>
    <submittedName>
        <fullName evidence="1">Uncharacterized protein</fullName>
    </submittedName>
</protein>
<dbReference type="EMBL" id="CP009813">
    <property type="protein sequence ID" value="ATZ53866.1"/>
    <property type="molecule type" value="Genomic_DNA"/>
</dbReference>
<dbReference type="SUPFAM" id="SSF51197">
    <property type="entry name" value="Clavaminate synthase-like"/>
    <property type="match status" value="1"/>
</dbReference>
<evidence type="ECO:0000313" key="1">
    <source>
        <dbReference type="EMBL" id="ATZ53866.1"/>
    </source>
</evidence>
<reference evidence="1 2" key="1">
    <citation type="journal article" date="2011" name="PLoS Genet.">
        <title>Genomic analysis of the necrotrophic fungal pathogens Sclerotinia sclerotiorum and Botrytis cinerea.</title>
        <authorList>
            <person name="Amselem J."/>
            <person name="Cuomo C.A."/>
            <person name="van Kan J.A."/>
            <person name="Viaud M."/>
            <person name="Benito E.P."/>
            <person name="Couloux A."/>
            <person name="Coutinho P.M."/>
            <person name="de Vries R.P."/>
            <person name="Dyer P.S."/>
            <person name="Fillinger S."/>
            <person name="Fournier E."/>
            <person name="Gout L."/>
            <person name="Hahn M."/>
            <person name="Kohn L."/>
            <person name="Lapalu N."/>
            <person name="Plummer K.M."/>
            <person name="Pradier J.M."/>
            <person name="Quevillon E."/>
            <person name="Sharon A."/>
            <person name="Simon A."/>
            <person name="ten Have A."/>
            <person name="Tudzynski B."/>
            <person name="Tudzynski P."/>
            <person name="Wincker P."/>
            <person name="Andrew M."/>
            <person name="Anthouard V."/>
            <person name="Beever R.E."/>
            <person name="Beffa R."/>
            <person name="Benoit I."/>
            <person name="Bouzid O."/>
            <person name="Brault B."/>
            <person name="Chen Z."/>
            <person name="Choquer M."/>
            <person name="Collemare J."/>
            <person name="Cotton P."/>
            <person name="Danchin E.G."/>
            <person name="Da Silva C."/>
            <person name="Gautier A."/>
            <person name="Giraud C."/>
            <person name="Giraud T."/>
            <person name="Gonzalez C."/>
            <person name="Grossetete S."/>
            <person name="Guldener U."/>
            <person name="Henrissat B."/>
            <person name="Howlett B.J."/>
            <person name="Kodira C."/>
            <person name="Kretschmer M."/>
            <person name="Lappartient A."/>
            <person name="Leroch M."/>
            <person name="Levis C."/>
            <person name="Mauceli E."/>
            <person name="Neuveglise C."/>
            <person name="Oeser B."/>
            <person name="Pearson M."/>
            <person name="Poulain J."/>
            <person name="Poussereau N."/>
            <person name="Quesneville H."/>
            <person name="Rascle C."/>
            <person name="Schumacher J."/>
            <person name="Segurens B."/>
            <person name="Sexton A."/>
            <person name="Silva E."/>
            <person name="Sirven C."/>
            <person name="Soanes D.M."/>
            <person name="Talbot N.J."/>
            <person name="Templeton M."/>
            <person name="Yandava C."/>
            <person name="Yarden O."/>
            <person name="Zeng Q."/>
            <person name="Rollins J.A."/>
            <person name="Lebrun M.H."/>
            <person name="Dickman M."/>
        </authorList>
    </citation>
    <scope>NUCLEOTIDE SEQUENCE [LARGE SCALE GENOMIC DNA]</scope>
    <source>
        <strain evidence="1 2">B05.10</strain>
    </source>
</reference>
<dbReference type="Gene3D" id="2.60.120.330">
    <property type="entry name" value="B-lactam Antibiotic, Isopenicillin N Synthase, Chain"/>
    <property type="match status" value="1"/>
</dbReference>
<name>A0A384JTE4_BOTFB</name>
<reference evidence="1 2" key="3">
    <citation type="journal article" date="2017" name="Mol. Plant Pathol.">
        <title>A gapless genome sequence of the fungus Botrytis cinerea.</title>
        <authorList>
            <person name="Van Kan J.A."/>
            <person name="Stassen J.H."/>
            <person name="Mosbach A."/>
            <person name="Van Der Lee T.A."/>
            <person name="Faino L."/>
            <person name="Farmer A.D."/>
            <person name="Papasotiriou D.G."/>
            <person name="Zhou S."/>
            <person name="Seidl M.F."/>
            <person name="Cottam E."/>
            <person name="Edel D."/>
            <person name="Hahn M."/>
            <person name="Schwartz D.C."/>
            <person name="Dietrich R.A."/>
            <person name="Widdison S."/>
            <person name="Scalliet G."/>
        </authorList>
    </citation>
    <scope>NUCLEOTIDE SEQUENCE [LARGE SCALE GENOMIC DNA]</scope>
    <source>
        <strain evidence="1 2">B05.10</strain>
    </source>
</reference>
<dbReference type="KEGG" id="bfu:BCIN_09g06340"/>
<dbReference type="AlphaFoldDB" id="A0A384JTE4"/>
<sequence length="263" mass="29549">MPTSKYFKECPEFPSDISIAGIPTISYLDLLGNSAGESKNLYEACREQWFFFLDFHNSKEGKRILKDAEIMYDVSVDIINLGPEVLMDYKLNMPKDLNGLTCDRYSRHSCYKPAGVLKIDDGKMDSMELYTISRDEVLGANSTRRDPKECQRHREDCKQFFLCSHAVLSEVMTHLDKQLGLAPGTLSALSSLEKPSATSLCLLMARSQSIDDKIISLGGHTDIGTITILFHVVGDFQVHPAGCENINSNCFVYMLVQYLDVHL</sequence>
<evidence type="ECO:0000313" key="2">
    <source>
        <dbReference type="Proteomes" id="UP000001798"/>
    </source>
</evidence>
<proteinExistence type="predicted"/>
<dbReference type="RefSeq" id="XP_024551083.1">
    <property type="nucleotide sequence ID" value="XM_024695289.1"/>
</dbReference>
<dbReference type="InterPro" id="IPR027443">
    <property type="entry name" value="IPNS-like_sf"/>
</dbReference>
<accession>A0A384JTE4</accession>
<dbReference type="Proteomes" id="UP000001798">
    <property type="component" value="Chromosome 9"/>
</dbReference>
<keyword evidence="2" id="KW-1185">Reference proteome</keyword>
<dbReference type="VEuPathDB" id="FungiDB:Bcin09g06340"/>
<dbReference type="GeneID" id="5433831"/>
<dbReference type="OrthoDB" id="288590at2759"/>
<gene>
    <name evidence="1" type="ORF">BCIN_09g06340</name>
</gene>
<organism evidence="1 2">
    <name type="scientific">Botryotinia fuckeliana (strain B05.10)</name>
    <name type="common">Noble rot fungus</name>
    <name type="synonym">Botrytis cinerea</name>
    <dbReference type="NCBI Taxonomy" id="332648"/>
    <lineage>
        <taxon>Eukaryota</taxon>
        <taxon>Fungi</taxon>
        <taxon>Dikarya</taxon>
        <taxon>Ascomycota</taxon>
        <taxon>Pezizomycotina</taxon>
        <taxon>Leotiomycetes</taxon>
        <taxon>Helotiales</taxon>
        <taxon>Sclerotiniaceae</taxon>
        <taxon>Botrytis</taxon>
    </lineage>
</organism>